<keyword evidence="6" id="KW-1185">Reference proteome</keyword>
<feature type="compositionally biased region" description="Basic and acidic residues" evidence="3">
    <location>
        <begin position="435"/>
        <end position="449"/>
    </location>
</feature>
<keyword evidence="2" id="KW-0274">FAD</keyword>
<evidence type="ECO:0000313" key="6">
    <source>
        <dbReference type="Proteomes" id="UP001620645"/>
    </source>
</evidence>
<feature type="region of interest" description="Disordered" evidence="3">
    <location>
        <begin position="414"/>
        <end position="465"/>
    </location>
</feature>
<evidence type="ECO:0000256" key="2">
    <source>
        <dbReference type="ARBA" id="ARBA00022827"/>
    </source>
</evidence>
<comment type="caution">
    <text evidence="5">The sequence shown here is derived from an EMBL/GenBank/DDBJ whole genome shotgun (WGS) entry which is preliminary data.</text>
</comment>
<name>A0ABD2JF81_HETSC</name>
<evidence type="ECO:0000256" key="1">
    <source>
        <dbReference type="ARBA" id="ARBA00022630"/>
    </source>
</evidence>
<feature type="chain" id="PRO_5044890084" evidence="4">
    <location>
        <begin position="18"/>
        <end position="763"/>
    </location>
</feature>
<feature type="signal peptide" evidence="4">
    <location>
        <begin position="1"/>
        <end position="17"/>
    </location>
</feature>
<feature type="compositionally biased region" description="Acidic residues" evidence="3">
    <location>
        <begin position="450"/>
        <end position="465"/>
    </location>
</feature>
<dbReference type="AlphaFoldDB" id="A0ABD2JF81"/>
<feature type="compositionally biased region" description="Basic and acidic residues" evidence="3">
    <location>
        <begin position="481"/>
        <end position="503"/>
    </location>
</feature>
<dbReference type="SUPFAM" id="SSF55103">
    <property type="entry name" value="FAD-linked oxidases, C-terminal domain"/>
    <property type="match status" value="1"/>
</dbReference>
<feature type="compositionally biased region" description="Polar residues" evidence="3">
    <location>
        <begin position="99"/>
        <end position="112"/>
    </location>
</feature>
<sequence>MKIHFFLFAILTAICLGVNIKEEEKQKAKQSEAPTTSKQEGQGLKKVKQEPQSPSSSQASEPRSKKVKQEPQSPTSSSATKKASSLLSQKDVADEHKQTVPSTASDSLSHSTNEANYCKKRKLIKDKGKQIANPINIDDDEDKDKEETVEKFMNLKERYTKRKQFLCQESDDDDDEPDECEECKKVAKIDATISQMRETLHGTQQIVDQLVANMNKTDASSSTGPKSKTKAKMMKMSSESAKKDLNMAGDTINMAILGVYLSIIAIYNGDDKLNVLGKISPQMIEDIGDALNKHKGLVNDKLKKYIDEIKYRQLKENGQFLPKNDLIKNMQVFLQAVEQKVTSKKELFKNINFYINLYADMKIILTHLQTQIRSLATSNNANVSPTNLVDVLTSVTAIIDKLLAKFHELLQKATDAEEEERRNPVIVEISSDSSAGEKESGEKKHGEQEKDSDETLSDCPTDELDVDLDDIDLDQLVESSNMEHDSKDGAGGDGEGQKEKGDGDNDDDNEDEDEDEDEDMSDYYNSSDYDYDTAMEYGSDDDDDDDDIIPQFSGKVWKKLLMQKQCKPCAERAKIDMMLDKIKVLITLLIAEKTDKNIPLINAIGVTIYAIKLTILPLPVETKHLEMDVHTTVNNFNQIYSNLEFVTERIDKKMLDFLDITKHRLMVEFEGNEQMIEAQANTLKEIITKFSPADLTPETFKNWSGIELHNLAMYHHLFTELSKIIEQLEELKKSMPKENKVVKLLEHSKETYEVEDELMMAKM</sequence>
<dbReference type="Proteomes" id="UP001620645">
    <property type="component" value="Unassembled WGS sequence"/>
</dbReference>
<feature type="compositionally biased region" description="Low complexity" evidence="3">
    <location>
        <begin position="71"/>
        <end position="89"/>
    </location>
</feature>
<feature type="compositionally biased region" description="Acidic residues" evidence="3">
    <location>
        <begin position="504"/>
        <end position="521"/>
    </location>
</feature>
<keyword evidence="1" id="KW-0285">Flavoprotein</keyword>
<dbReference type="InterPro" id="IPR016164">
    <property type="entry name" value="FAD-linked_Oxase-like_C"/>
</dbReference>
<proteinExistence type="predicted"/>
<dbReference type="EMBL" id="JBICCN010000145">
    <property type="protein sequence ID" value="KAL3089283.1"/>
    <property type="molecule type" value="Genomic_DNA"/>
</dbReference>
<evidence type="ECO:0000313" key="5">
    <source>
        <dbReference type="EMBL" id="KAL3089283.1"/>
    </source>
</evidence>
<feature type="region of interest" description="Disordered" evidence="3">
    <location>
        <begin position="480"/>
        <end position="548"/>
    </location>
</feature>
<accession>A0ABD2JF81</accession>
<reference evidence="5 6" key="1">
    <citation type="submission" date="2024-10" db="EMBL/GenBank/DDBJ databases">
        <authorList>
            <person name="Kim D."/>
        </authorList>
    </citation>
    <scope>NUCLEOTIDE SEQUENCE [LARGE SCALE GENOMIC DNA]</scope>
    <source>
        <strain evidence="5">Taebaek</strain>
    </source>
</reference>
<evidence type="ECO:0000256" key="3">
    <source>
        <dbReference type="SAM" id="MobiDB-lite"/>
    </source>
</evidence>
<keyword evidence="4" id="KW-0732">Signal</keyword>
<gene>
    <name evidence="5" type="ORF">niasHS_007005</name>
</gene>
<feature type="compositionally biased region" description="Low complexity" evidence="3">
    <location>
        <begin position="50"/>
        <end position="61"/>
    </location>
</feature>
<feature type="region of interest" description="Disordered" evidence="3">
    <location>
        <begin position="23"/>
        <end position="112"/>
    </location>
</feature>
<evidence type="ECO:0000256" key="4">
    <source>
        <dbReference type="SAM" id="SignalP"/>
    </source>
</evidence>
<feature type="compositionally biased region" description="Acidic residues" evidence="3">
    <location>
        <begin position="529"/>
        <end position="548"/>
    </location>
</feature>
<protein>
    <submittedName>
        <fullName evidence="5">Uncharacterized protein</fullName>
    </submittedName>
</protein>
<organism evidence="5 6">
    <name type="scientific">Heterodera schachtii</name>
    <name type="common">Sugarbeet cyst nematode worm</name>
    <name type="synonym">Tylenchus schachtii</name>
    <dbReference type="NCBI Taxonomy" id="97005"/>
    <lineage>
        <taxon>Eukaryota</taxon>
        <taxon>Metazoa</taxon>
        <taxon>Ecdysozoa</taxon>
        <taxon>Nematoda</taxon>
        <taxon>Chromadorea</taxon>
        <taxon>Rhabditida</taxon>
        <taxon>Tylenchina</taxon>
        <taxon>Tylenchomorpha</taxon>
        <taxon>Tylenchoidea</taxon>
        <taxon>Heteroderidae</taxon>
        <taxon>Heteroderinae</taxon>
        <taxon>Heterodera</taxon>
    </lineage>
</organism>